<proteinExistence type="predicted"/>
<gene>
    <name evidence="1" type="ORF">C7Y47_10585</name>
</gene>
<reference evidence="1 2" key="1">
    <citation type="submission" date="2018-03" db="EMBL/GenBank/DDBJ databases">
        <title>Aerobic endospore-forming bacteria genome sequencing and assembly.</title>
        <authorList>
            <person name="Cavalcante D.A."/>
            <person name="Driks A."/>
            <person name="Putonti C."/>
            <person name="De-Souza M.T."/>
        </authorList>
    </citation>
    <scope>NUCLEOTIDE SEQUENCE [LARGE SCALE GENOMIC DNA]</scope>
    <source>
        <strain evidence="1 2">SDF0037</strain>
    </source>
</reference>
<comment type="caution">
    <text evidence="1">The sequence shown here is derived from an EMBL/GenBank/DDBJ whole genome shotgun (WGS) entry which is preliminary data.</text>
</comment>
<protein>
    <submittedName>
        <fullName evidence="1">Uncharacterized protein</fullName>
    </submittedName>
</protein>
<dbReference type="Proteomes" id="UP000317944">
    <property type="component" value="Unassembled WGS sequence"/>
</dbReference>
<dbReference type="EMBL" id="SADV01000007">
    <property type="protein sequence ID" value="TQR33485.1"/>
    <property type="molecule type" value="Genomic_DNA"/>
</dbReference>
<dbReference type="AlphaFoldDB" id="A0A544UJP5"/>
<evidence type="ECO:0000313" key="2">
    <source>
        <dbReference type="Proteomes" id="UP000317944"/>
    </source>
</evidence>
<organism evidence="1 2">
    <name type="scientific">Lysinibacillus sphaericus</name>
    <name type="common">Bacillus sphaericus</name>
    <dbReference type="NCBI Taxonomy" id="1421"/>
    <lineage>
        <taxon>Bacteria</taxon>
        <taxon>Bacillati</taxon>
        <taxon>Bacillota</taxon>
        <taxon>Bacilli</taxon>
        <taxon>Bacillales</taxon>
        <taxon>Bacillaceae</taxon>
        <taxon>Lysinibacillus</taxon>
    </lineage>
</organism>
<sequence>MCTKSSVTMIYGNLRIPARGLELWKQLYKERTAVERVNAYQKQYFQLNNVRQRTRRKAKLHFNLVTFIYNACKLAVDRLNALLQTKTQAA</sequence>
<name>A0A544UJP5_LYSSH</name>
<accession>A0A544UJP5</accession>
<evidence type="ECO:0000313" key="1">
    <source>
        <dbReference type="EMBL" id="TQR33485.1"/>
    </source>
</evidence>
<dbReference type="OrthoDB" id="5751230at2"/>